<evidence type="ECO:0000313" key="2">
    <source>
        <dbReference type="Proteomes" id="UP001230649"/>
    </source>
</evidence>
<gene>
    <name evidence="1" type="ORF">QFC20_002855</name>
</gene>
<keyword evidence="2" id="KW-1185">Reference proteome</keyword>
<comment type="caution">
    <text evidence="1">The sequence shown here is derived from an EMBL/GenBank/DDBJ whole genome shotgun (WGS) entry which is preliminary data.</text>
</comment>
<proteinExistence type="predicted"/>
<dbReference type="EMBL" id="JASBWS010000023">
    <property type="protein sequence ID" value="KAJ9110527.1"/>
    <property type="molecule type" value="Genomic_DNA"/>
</dbReference>
<evidence type="ECO:0000313" key="1">
    <source>
        <dbReference type="EMBL" id="KAJ9110527.1"/>
    </source>
</evidence>
<sequence length="281" mass="30768">MFPNQDLGGADARYDGGHSKCGHVRLSPPVRAVAYTLAHLNDKYLVGTENKPVTDCMLSQGSDVFYNLFNQDFYCAIAFPFSKADVAFKDPVLAAKSQSSFGLIPLHIEKIFKSLCAPNGPLRSAFAGGHSVHDIAFNTQWLFTLATSLQMTKQTVFEYKKENPGGVKEVLLGCAQSPVSLIMNDILIIVNQPLDDSHNRWGAFDPAKGPQEGQIVFDTSELEVSPESTYLIYHRDRGGLSSTEEANKCDYASAPAWSNNDRVKLALLPQTMILETGSTIS</sequence>
<name>A0ACC2WFT8_9TREE</name>
<accession>A0ACC2WFT8</accession>
<dbReference type="Proteomes" id="UP001230649">
    <property type="component" value="Unassembled WGS sequence"/>
</dbReference>
<reference evidence="1" key="1">
    <citation type="submission" date="2023-04" db="EMBL/GenBank/DDBJ databases">
        <title>Draft Genome sequencing of Naganishia species isolated from polar environments using Oxford Nanopore Technology.</title>
        <authorList>
            <person name="Leo P."/>
            <person name="Venkateswaran K."/>
        </authorList>
    </citation>
    <scope>NUCLEOTIDE SEQUENCE</scope>
    <source>
        <strain evidence="1">MNA-CCFEE 5262</strain>
    </source>
</reference>
<protein>
    <submittedName>
        <fullName evidence="1">Uncharacterized protein</fullName>
    </submittedName>
</protein>
<organism evidence="1 2">
    <name type="scientific">Naganishia adeliensis</name>
    <dbReference type="NCBI Taxonomy" id="92952"/>
    <lineage>
        <taxon>Eukaryota</taxon>
        <taxon>Fungi</taxon>
        <taxon>Dikarya</taxon>
        <taxon>Basidiomycota</taxon>
        <taxon>Agaricomycotina</taxon>
        <taxon>Tremellomycetes</taxon>
        <taxon>Filobasidiales</taxon>
        <taxon>Filobasidiaceae</taxon>
        <taxon>Naganishia</taxon>
    </lineage>
</organism>